<evidence type="ECO:0000313" key="6">
    <source>
        <dbReference type="EMBL" id="VDP74042.1"/>
    </source>
</evidence>
<dbReference type="GO" id="GO:0019905">
    <property type="term" value="F:syntaxin binding"/>
    <property type="evidence" value="ECO:0007669"/>
    <property type="project" value="TreeGrafter"/>
</dbReference>
<dbReference type="Proteomes" id="UP000272942">
    <property type="component" value="Unassembled WGS sequence"/>
</dbReference>
<dbReference type="GO" id="GO:0031201">
    <property type="term" value="C:SNARE complex"/>
    <property type="evidence" value="ECO:0007669"/>
    <property type="project" value="TreeGrafter"/>
</dbReference>
<dbReference type="GO" id="GO:0005886">
    <property type="term" value="C:plasma membrane"/>
    <property type="evidence" value="ECO:0007669"/>
    <property type="project" value="TreeGrafter"/>
</dbReference>
<dbReference type="GO" id="GO:0006893">
    <property type="term" value="P:Golgi to plasma membrane transport"/>
    <property type="evidence" value="ECO:0007669"/>
    <property type="project" value="TreeGrafter"/>
</dbReference>
<accession>A0A183AD92</accession>
<dbReference type="SUPFAM" id="SSF58038">
    <property type="entry name" value="SNARE fusion complex"/>
    <property type="match status" value="1"/>
</dbReference>
<feature type="compositionally biased region" description="Low complexity" evidence="4">
    <location>
        <begin position="96"/>
        <end position="115"/>
    </location>
</feature>
<dbReference type="AlphaFoldDB" id="A0A183AD92"/>
<keyword evidence="3" id="KW-0175">Coiled coil</keyword>
<dbReference type="CDD" id="cd15873">
    <property type="entry name" value="R-SNARE_STXBP5_6"/>
    <property type="match status" value="1"/>
</dbReference>
<evidence type="ECO:0000256" key="3">
    <source>
        <dbReference type="PROSITE-ProRule" id="PRU00290"/>
    </source>
</evidence>
<feature type="domain" description="V-SNARE coiled-coil homology" evidence="5">
    <location>
        <begin position="331"/>
        <end position="391"/>
    </location>
</feature>
<dbReference type="GO" id="GO:0045159">
    <property type="term" value="F:myosin II binding"/>
    <property type="evidence" value="ECO:0007669"/>
    <property type="project" value="TreeGrafter"/>
</dbReference>
<keyword evidence="7" id="KW-1185">Reference proteome</keyword>
<comment type="subcellular location">
    <subcellularLocation>
        <location evidence="1">Cytoplasm</location>
    </subcellularLocation>
</comment>
<dbReference type="PROSITE" id="PS50892">
    <property type="entry name" value="V_SNARE"/>
    <property type="match status" value="1"/>
</dbReference>
<protein>
    <submittedName>
        <fullName evidence="8">V-SNARE coiled-coil homology domain-containing protein</fullName>
    </submittedName>
</protein>
<feature type="region of interest" description="Disordered" evidence="4">
    <location>
        <begin position="53"/>
        <end position="138"/>
    </location>
</feature>
<name>A0A183AD92_9TREM</name>
<dbReference type="GO" id="GO:0005096">
    <property type="term" value="F:GTPase activator activity"/>
    <property type="evidence" value="ECO:0007669"/>
    <property type="project" value="TreeGrafter"/>
</dbReference>
<organism evidence="8">
    <name type="scientific">Echinostoma caproni</name>
    <dbReference type="NCBI Taxonomy" id="27848"/>
    <lineage>
        <taxon>Eukaryota</taxon>
        <taxon>Metazoa</taxon>
        <taxon>Spiralia</taxon>
        <taxon>Lophotrochozoa</taxon>
        <taxon>Platyhelminthes</taxon>
        <taxon>Trematoda</taxon>
        <taxon>Digenea</taxon>
        <taxon>Plagiorchiida</taxon>
        <taxon>Echinostomata</taxon>
        <taxon>Echinostomatoidea</taxon>
        <taxon>Echinostomatidae</taxon>
        <taxon>Echinostoma</taxon>
    </lineage>
</organism>
<evidence type="ECO:0000313" key="8">
    <source>
        <dbReference type="WBParaSite" id="ECPE_0000493901-mRNA-1"/>
    </source>
</evidence>
<dbReference type="PANTHER" id="PTHR10241">
    <property type="entry name" value="LETHAL 2 GIANT LARVAE PROTEIN"/>
    <property type="match status" value="1"/>
</dbReference>
<evidence type="ECO:0000313" key="7">
    <source>
        <dbReference type="Proteomes" id="UP000272942"/>
    </source>
</evidence>
<gene>
    <name evidence="6" type="ORF">ECPE_LOCUS4927</name>
</gene>
<dbReference type="Gene3D" id="1.20.5.110">
    <property type="match status" value="1"/>
</dbReference>
<proteinExistence type="predicted"/>
<keyword evidence="2" id="KW-0963">Cytoplasm</keyword>
<dbReference type="InterPro" id="IPR042855">
    <property type="entry name" value="V_SNARE_CC"/>
</dbReference>
<evidence type="ECO:0000256" key="2">
    <source>
        <dbReference type="ARBA" id="ARBA00022490"/>
    </source>
</evidence>
<dbReference type="OrthoDB" id="19944at2759"/>
<dbReference type="GO" id="GO:0006887">
    <property type="term" value="P:exocytosis"/>
    <property type="evidence" value="ECO:0007669"/>
    <property type="project" value="TreeGrafter"/>
</dbReference>
<dbReference type="WBParaSite" id="ECPE_0000493901-mRNA-1">
    <property type="protein sequence ID" value="ECPE_0000493901-mRNA-1"/>
    <property type="gene ID" value="ECPE_0000493901"/>
</dbReference>
<reference evidence="6 7" key="2">
    <citation type="submission" date="2018-11" db="EMBL/GenBank/DDBJ databases">
        <authorList>
            <consortium name="Pathogen Informatics"/>
        </authorList>
    </citation>
    <scope>NUCLEOTIDE SEQUENCE [LARGE SCALE GENOMIC DNA]</scope>
    <source>
        <strain evidence="6 7">Egypt</strain>
    </source>
</reference>
<evidence type="ECO:0000256" key="4">
    <source>
        <dbReference type="SAM" id="MobiDB-lite"/>
    </source>
</evidence>
<sequence length="399" mass="42048">MITGSIFRVHGEIVHIGFLNLAGEPCPIPSNRWDESLFAAKAPGLLVKQTSVTSSAVSPTAEGGLRQGDSSAAARRLGTGHQSGKERRTGPGATRNSSSSTSSSSGPSGPNTSGGMHPGMMSGQSSLSGAMDSPSAGAAGLTEADKQLLVVCSEKQARVIALPSQTCLYKVKITETSTVVRAAVQRLRGSGSVGNSDNPGTSAFLACYLANGHFVALSLPSLRLLMDVDYLPWTECVSRSFAFGQHGQAVYLTSPSELVKITWSADVCANLRDMQGDLFLPCAMPEPPKKNFFKNLLSGTLPSSVDRDELFGESASGKSMPGTSTLLPSARMDKLSAQASAGTSEIARARNAAIERGERLGQLDLQTQEMMEQAKGFGRSAAMLAAKYEKKDKRWGWPL</sequence>
<evidence type="ECO:0000256" key="1">
    <source>
        <dbReference type="ARBA" id="ARBA00004496"/>
    </source>
</evidence>
<reference evidence="8" key="1">
    <citation type="submission" date="2016-06" db="UniProtKB">
        <authorList>
            <consortium name="WormBaseParasite"/>
        </authorList>
    </citation>
    <scope>IDENTIFICATION</scope>
</reference>
<evidence type="ECO:0000259" key="5">
    <source>
        <dbReference type="PROSITE" id="PS50892"/>
    </source>
</evidence>
<dbReference type="EMBL" id="UZAN01041765">
    <property type="protein sequence ID" value="VDP74042.1"/>
    <property type="molecule type" value="Genomic_DNA"/>
</dbReference>
<dbReference type="PANTHER" id="PTHR10241:SF25">
    <property type="entry name" value="TOMOSYN, ISOFORM C"/>
    <property type="match status" value="1"/>
</dbReference>